<keyword evidence="2" id="KW-1185">Reference proteome</keyword>
<comment type="caution">
    <text evidence="1">The sequence shown here is derived from an EMBL/GenBank/DDBJ whole genome shotgun (WGS) entry which is preliminary data.</text>
</comment>
<evidence type="ECO:0000313" key="2">
    <source>
        <dbReference type="Proteomes" id="UP001054945"/>
    </source>
</evidence>
<sequence>DRIISRTMPIPGRWDVCGPCPSSLVGAYCAFCENQFDEHVYVSIFIVDTSATTLAANYSGYIQYIIYALSAVT</sequence>
<name>A0AAV4SWF6_CAEEX</name>
<dbReference type="EMBL" id="BPLR01010155">
    <property type="protein sequence ID" value="GIY37316.1"/>
    <property type="molecule type" value="Genomic_DNA"/>
</dbReference>
<feature type="non-terminal residue" evidence="1">
    <location>
        <position position="1"/>
    </location>
</feature>
<evidence type="ECO:0000313" key="1">
    <source>
        <dbReference type="EMBL" id="GIY37316.1"/>
    </source>
</evidence>
<accession>A0AAV4SWF6</accession>
<proteinExistence type="predicted"/>
<protein>
    <submittedName>
        <fullName evidence="1">Uncharacterized protein</fullName>
    </submittedName>
</protein>
<gene>
    <name evidence="1" type="ORF">CEXT_289111</name>
</gene>
<organism evidence="1 2">
    <name type="scientific">Caerostris extrusa</name>
    <name type="common">Bark spider</name>
    <name type="synonym">Caerostris bankana</name>
    <dbReference type="NCBI Taxonomy" id="172846"/>
    <lineage>
        <taxon>Eukaryota</taxon>
        <taxon>Metazoa</taxon>
        <taxon>Ecdysozoa</taxon>
        <taxon>Arthropoda</taxon>
        <taxon>Chelicerata</taxon>
        <taxon>Arachnida</taxon>
        <taxon>Araneae</taxon>
        <taxon>Araneomorphae</taxon>
        <taxon>Entelegynae</taxon>
        <taxon>Araneoidea</taxon>
        <taxon>Araneidae</taxon>
        <taxon>Caerostris</taxon>
    </lineage>
</organism>
<reference evidence="1 2" key="1">
    <citation type="submission" date="2021-06" db="EMBL/GenBank/DDBJ databases">
        <title>Caerostris extrusa draft genome.</title>
        <authorList>
            <person name="Kono N."/>
            <person name="Arakawa K."/>
        </authorList>
    </citation>
    <scope>NUCLEOTIDE SEQUENCE [LARGE SCALE GENOMIC DNA]</scope>
</reference>
<dbReference type="AlphaFoldDB" id="A0AAV4SWF6"/>
<dbReference type="Proteomes" id="UP001054945">
    <property type="component" value="Unassembled WGS sequence"/>
</dbReference>